<proteinExistence type="predicted"/>
<organism evidence="1 2">
    <name type="scientific">Natrialba chahannaoensis JCM 10990</name>
    <dbReference type="NCBI Taxonomy" id="1227492"/>
    <lineage>
        <taxon>Archaea</taxon>
        <taxon>Methanobacteriati</taxon>
        <taxon>Methanobacteriota</taxon>
        <taxon>Stenosarchaea group</taxon>
        <taxon>Halobacteria</taxon>
        <taxon>Halobacteriales</taxon>
        <taxon>Natrialbaceae</taxon>
        <taxon>Natrialba</taxon>
    </lineage>
</organism>
<evidence type="ECO:0000313" key="2">
    <source>
        <dbReference type="Proteomes" id="UP000011693"/>
    </source>
</evidence>
<dbReference type="AlphaFoldDB" id="M0AMD7"/>
<accession>M0AMD7</accession>
<keyword evidence="2" id="KW-1185">Reference proteome</keyword>
<dbReference type="EMBL" id="AOIN01000056">
    <property type="protein sequence ID" value="ELY99719.1"/>
    <property type="molecule type" value="Genomic_DNA"/>
</dbReference>
<dbReference type="STRING" id="1227492.C482_09547"/>
<dbReference type="Proteomes" id="UP000011693">
    <property type="component" value="Unassembled WGS sequence"/>
</dbReference>
<comment type="caution">
    <text evidence="1">The sequence shown here is derived from an EMBL/GenBank/DDBJ whole genome shotgun (WGS) entry which is preliminary data.</text>
</comment>
<sequence>MGVLSGFVSGAPGVCRRSGFRFEFGSVVSGFRSISVGPVSFVPETRIRPRSRRSEIGLDLDKQR</sequence>
<gene>
    <name evidence="1" type="ORF">C482_09547</name>
</gene>
<reference evidence="1 2" key="1">
    <citation type="journal article" date="2014" name="PLoS Genet.">
        <title>Phylogenetically driven sequencing of extremely halophilic archaea reveals strategies for static and dynamic osmo-response.</title>
        <authorList>
            <person name="Becker E.A."/>
            <person name="Seitzer P.M."/>
            <person name="Tritt A."/>
            <person name="Larsen D."/>
            <person name="Krusor M."/>
            <person name="Yao A.I."/>
            <person name="Wu D."/>
            <person name="Madern D."/>
            <person name="Eisen J.A."/>
            <person name="Darling A.E."/>
            <person name="Facciotti M.T."/>
        </authorList>
    </citation>
    <scope>NUCLEOTIDE SEQUENCE [LARGE SCALE GENOMIC DNA]</scope>
    <source>
        <strain evidence="1 2">JCM 10990</strain>
    </source>
</reference>
<evidence type="ECO:0000313" key="1">
    <source>
        <dbReference type="EMBL" id="ELY99719.1"/>
    </source>
</evidence>
<name>M0AMD7_9EURY</name>
<protein>
    <submittedName>
        <fullName evidence="1">Uncharacterized protein</fullName>
    </submittedName>
</protein>